<name>A0A9P9XVB9_9HYPO</name>
<dbReference type="InterPro" id="IPR020846">
    <property type="entry name" value="MFS_dom"/>
</dbReference>
<reference evidence="9" key="1">
    <citation type="journal article" date="2021" name="J Fungi (Basel)">
        <title>Genomic and Metabolomic Analyses of the Marine Fungus Emericellopsis cladophorae: Insights into Saltwater Adaptability Mechanisms and Its Biosynthetic Potential.</title>
        <authorList>
            <person name="Goncalves M.F.M."/>
            <person name="Hilario S."/>
            <person name="Van de Peer Y."/>
            <person name="Esteves A.C."/>
            <person name="Alves A."/>
        </authorList>
    </citation>
    <scope>NUCLEOTIDE SEQUENCE</scope>
    <source>
        <strain evidence="9">MUM 19.33</strain>
    </source>
</reference>
<evidence type="ECO:0000256" key="3">
    <source>
        <dbReference type="ARBA" id="ARBA00022692"/>
    </source>
</evidence>
<dbReference type="GO" id="GO:0022857">
    <property type="term" value="F:transmembrane transporter activity"/>
    <property type="evidence" value="ECO:0007669"/>
    <property type="project" value="InterPro"/>
</dbReference>
<gene>
    <name evidence="9" type="ORF">J7T54_004185</name>
</gene>
<keyword evidence="10" id="KW-1185">Reference proteome</keyword>
<sequence>MDSSPGTTTASPIMAPQEMLEKTASATPTAERADTTPPNTGTDTTTDQGHAVHKTDTNLSYSRRFLTGWPLFSVIAGVSVVVVLTLLDLAIIGTALPQITSDFHRLGDVGWYISAYTLGNAAVQPLSGKMFTYFNLKWTFLLFFLVFEVGSALCGAATSSAMLIAGRAVAGIGGSGLVNGGLTIIMAAAKPERMPLYTGLVMGVGQVGIVAGPLLGGALTQHASWRWCFYINLPLGVVAGALMAFVNVPEQRPKDPFSLALVRRLIPVFDLPGFALLASATVMLLLALQFGAESYGWRAPTVIGLFVGAGVGYAVFAFWEWRLGEDAMIPLSILTSRVVWCAGLYMGFLMSSVIVGTNFIPIYLQSVKGLSPTMSGVYMMATVGAQVVLIVLSGALVNKSGYYIPWALVAAGGTMIASGLVSTWSRTTAAGPLVGYLLVMGLRGTGFQIPVIAVRMAVSAAQIAMGTSFIVFGQNFMGSIFTTVANAIFQETLATQIGHINGVSPEAAIAAGGSADAVRALAPPGPTRDAILDAYADAFSDVFLLLIATASAAFVVAFGMGWYDLRPKKETKEETRKNEPQQTAEEV</sequence>
<comment type="subcellular location">
    <subcellularLocation>
        <location evidence="1">Membrane</location>
        <topology evidence="1">Multi-pass membrane protein</topology>
    </subcellularLocation>
</comment>
<evidence type="ECO:0000256" key="6">
    <source>
        <dbReference type="SAM" id="MobiDB-lite"/>
    </source>
</evidence>
<feature type="transmembrane region" description="Helical" evidence="7">
    <location>
        <begin position="138"/>
        <end position="156"/>
    </location>
</feature>
<dbReference type="PROSITE" id="PS50850">
    <property type="entry name" value="MFS"/>
    <property type="match status" value="1"/>
</dbReference>
<feature type="transmembrane region" description="Helical" evidence="7">
    <location>
        <begin position="300"/>
        <end position="319"/>
    </location>
</feature>
<feature type="region of interest" description="Disordered" evidence="6">
    <location>
        <begin position="1"/>
        <end position="51"/>
    </location>
</feature>
<dbReference type="Gene3D" id="1.20.1720.10">
    <property type="entry name" value="Multidrug resistance protein D"/>
    <property type="match status" value="1"/>
</dbReference>
<keyword evidence="3 7" id="KW-0812">Transmembrane</keyword>
<feature type="compositionally biased region" description="Basic and acidic residues" evidence="6">
    <location>
        <begin position="568"/>
        <end position="579"/>
    </location>
</feature>
<feature type="transmembrane region" description="Helical" evidence="7">
    <location>
        <begin position="168"/>
        <end position="189"/>
    </location>
</feature>
<feature type="transmembrane region" description="Helical" evidence="7">
    <location>
        <begin position="376"/>
        <end position="397"/>
    </location>
</feature>
<dbReference type="Proteomes" id="UP001055219">
    <property type="component" value="Unassembled WGS sequence"/>
</dbReference>
<evidence type="ECO:0000256" key="4">
    <source>
        <dbReference type="ARBA" id="ARBA00022989"/>
    </source>
</evidence>
<dbReference type="GO" id="GO:0005886">
    <property type="term" value="C:plasma membrane"/>
    <property type="evidence" value="ECO:0007669"/>
    <property type="project" value="TreeGrafter"/>
</dbReference>
<keyword evidence="4 7" id="KW-1133">Transmembrane helix</keyword>
<proteinExistence type="inferred from homology"/>
<dbReference type="InterPro" id="IPR011701">
    <property type="entry name" value="MFS"/>
</dbReference>
<accession>A0A9P9XVB9</accession>
<dbReference type="GeneID" id="75830674"/>
<evidence type="ECO:0000259" key="8">
    <source>
        <dbReference type="PROSITE" id="PS50850"/>
    </source>
</evidence>
<evidence type="ECO:0000256" key="2">
    <source>
        <dbReference type="ARBA" id="ARBA00007520"/>
    </source>
</evidence>
<dbReference type="RefSeq" id="XP_051359134.1">
    <property type="nucleotide sequence ID" value="XM_051509929.1"/>
</dbReference>
<dbReference type="PANTHER" id="PTHR23501:SF193">
    <property type="entry name" value="MULTIDRUG TRANSPORTER, PUTATIVE (AFU_ORTHOLOGUE AFUA_8G00940)-RELATED"/>
    <property type="match status" value="1"/>
</dbReference>
<evidence type="ECO:0000313" key="9">
    <source>
        <dbReference type="EMBL" id="KAI6778278.1"/>
    </source>
</evidence>
<feature type="compositionally biased region" description="Low complexity" evidence="6">
    <location>
        <begin position="35"/>
        <end position="47"/>
    </location>
</feature>
<organism evidence="9 10">
    <name type="scientific">Emericellopsis cladophorae</name>
    <dbReference type="NCBI Taxonomy" id="2686198"/>
    <lineage>
        <taxon>Eukaryota</taxon>
        <taxon>Fungi</taxon>
        <taxon>Dikarya</taxon>
        <taxon>Ascomycota</taxon>
        <taxon>Pezizomycotina</taxon>
        <taxon>Sordariomycetes</taxon>
        <taxon>Hypocreomycetidae</taxon>
        <taxon>Hypocreales</taxon>
        <taxon>Bionectriaceae</taxon>
        <taxon>Emericellopsis</taxon>
    </lineage>
</organism>
<feature type="transmembrane region" description="Helical" evidence="7">
    <location>
        <begin position="195"/>
        <end position="215"/>
    </location>
</feature>
<feature type="region of interest" description="Disordered" evidence="6">
    <location>
        <begin position="568"/>
        <end position="587"/>
    </location>
</feature>
<feature type="transmembrane region" description="Helical" evidence="7">
    <location>
        <begin position="69"/>
        <end position="97"/>
    </location>
</feature>
<comment type="caution">
    <text evidence="9">The sequence shown here is derived from an EMBL/GenBank/DDBJ whole genome shotgun (WGS) entry which is preliminary data.</text>
</comment>
<dbReference type="SUPFAM" id="SSF103473">
    <property type="entry name" value="MFS general substrate transporter"/>
    <property type="match status" value="2"/>
</dbReference>
<feature type="transmembrane region" description="Helical" evidence="7">
    <location>
        <begin position="403"/>
        <end position="421"/>
    </location>
</feature>
<feature type="transmembrane region" description="Helical" evidence="7">
    <location>
        <begin position="266"/>
        <end position="288"/>
    </location>
</feature>
<evidence type="ECO:0000256" key="1">
    <source>
        <dbReference type="ARBA" id="ARBA00004141"/>
    </source>
</evidence>
<evidence type="ECO:0000256" key="7">
    <source>
        <dbReference type="SAM" id="Phobius"/>
    </source>
</evidence>
<keyword evidence="5 7" id="KW-0472">Membrane</keyword>
<dbReference type="Pfam" id="PF07690">
    <property type="entry name" value="MFS_1"/>
    <property type="match status" value="1"/>
</dbReference>
<evidence type="ECO:0000313" key="10">
    <source>
        <dbReference type="Proteomes" id="UP001055219"/>
    </source>
</evidence>
<dbReference type="AlphaFoldDB" id="A0A9P9XVB9"/>
<protein>
    <submittedName>
        <fullName evidence="9">Mfs multidrug protein</fullName>
    </submittedName>
</protein>
<dbReference type="EMBL" id="JAGIXG020000075">
    <property type="protein sequence ID" value="KAI6778278.1"/>
    <property type="molecule type" value="Genomic_DNA"/>
</dbReference>
<feature type="transmembrane region" description="Helical" evidence="7">
    <location>
        <begin position="339"/>
        <end position="364"/>
    </location>
</feature>
<dbReference type="InterPro" id="IPR036259">
    <property type="entry name" value="MFS_trans_sf"/>
</dbReference>
<comment type="similarity">
    <text evidence="2">Belongs to the major facilitator superfamily. TCR/Tet family.</text>
</comment>
<evidence type="ECO:0000256" key="5">
    <source>
        <dbReference type="ARBA" id="ARBA00023136"/>
    </source>
</evidence>
<feature type="transmembrane region" description="Helical" evidence="7">
    <location>
        <begin position="433"/>
        <end position="458"/>
    </location>
</feature>
<dbReference type="PANTHER" id="PTHR23501">
    <property type="entry name" value="MAJOR FACILITATOR SUPERFAMILY"/>
    <property type="match status" value="1"/>
</dbReference>
<reference evidence="9" key="2">
    <citation type="submission" date="2022-07" db="EMBL/GenBank/DDBJ databases">
        <authorList>
            <person name="Goncalves M.F.M."/>
            <person name="Hilario S."/>
            <person name="Van De Peer Y."/>
            <person name="Esteves A.C."/>
            <person name="Alves A."/>
        </authorList>
    </citation>
    <scope>NUCLEOTIDE SEQUENCE</scope>
    <source>
        <strain evidence="9">MUM 19.33</strain>
    </source>
</reference>
<dbReference type="OrthoDB" id="10021397at2759"/>
<feature type="transmembrane region" description="Helical" evidence="7">
    <location>
        <begin position="542"/>
        <end position="563"/>
    </location>
</feature>
<feature type="domain" description="Major facilitator superfamily (MFS) profile" evidence="8">
    <location>
        <begin position="74"/>
        <end position="565"/>
    </location>
</feature>
<feature type="compositionally biased region" description="Polar residues" evidence="6">
    <location>
        <begin position="1"/>
        <end position="11"/>
    </location>
</feature>
<feature type="transmembrane region" description="Helical" evidence="7">
    <location>
        <begin position="227"/>
        <end position="246"/>
    </location>
</feature>